<dbReference type="Gene3D" id="1.20.58.1910">
    <property type="match status" value="1"/>
</dbReference>
<dbReference type="GO" id="GO:0016787">
    <property type="term" value="F:hydrolase activity"/>
    <property type="evidence" value="ECO:0007669"/>
    <property type="project" value="UniProtKB-KW"/>
</dbReference>
<name>A0A3G4ZTD9_9VIRU</name>
<proteinExistence type="predicted"/>
<evidence type="ECO:0000313" key="1">
    <source>
        <dbReference type="EMBL" id="AYV78160.1"/>
    </source>
</evidence>
<keyword evidence="1" id="KW-0378">Hydrolase</keyword>
<reference evidence="1" key="1">
    <citation type="submission" date="2018-10" db="EMBL/GenBank/DDBJ databases">
        <title>Hidden diversity of soil giant viruses.</title>
        <authorList>
            <person name="Schulz F."/>
            <person name="Alteio L."/>
            <person name="Goudeau D."/>
            <person name="Ryan E.M."/>
            <person name="Malmstrom R.R."/>
            <person name="Blanchard J."/>
            <person name="Woyke T."/>
        </authorList>
    </citation>
    <scope>NUCLEOTIDE SEQUENCE</scope>
    <source>
        <strain evidence="1">EDV1</strain>
    </source>
</reference>
<gene>
    <name evidence="1" type="ORF">Edafosvirus6_9</name>
</gene>
<organism evidence="1">
    <name type="scientific">Edafosvirus sp</name>
    <dbReference type="NCBI Taxonomy" id="2487765"/>
    <lineage>
        <taxon>Viruses</taxon>
        <taxon>Varidnaviria</taxon>
        <taxon>Bamfordvirae</taxon>
        <taxon>Nucleocytoviricota</taxon>
        <taxon>Megaviricetes</taxon>
        <taxon>Imitervirales</taxon>
        <taxon>Mimiviridae</taxon>
        <taxon>Klosneuvirinae</taxon>
    </lineage>
</organism>
<sequence length="224" mass="25908">MENYDGDMELYNTVCEFVIKECDGRDESHGFNHMKTVAMIAIDILEQEIDRMQITDNEKINKYIEMVIIVALLHDVADHKYDKDGKIKKNIINFLNKTVPDDAELITDIIDRISYSKENKAIKNNEKLDWEEKLGQDGLFIRNIVSDADKLEAIGKKGIDRCVEYTKVIDGNNLSEIEINKKVVEHAKEKLLRLKDEFIRTPSGKEMAEPLHNEMILELNNLIL</sequence>
<dbReference type="PANTHER" id="PTHR33594">
    <property type="entry name" value="SUPERFAMILY HYDROLASE, PUTATIVE (AFU_ORTHOLOGUE AFUA_1G03035)-RELATED"/>
    <property type="match status" value="1"/>
</dbReference>
<dbReference type="Gene3D" id="1.10.472.50">
    <property type="entry name" value="HD-domain/PDEase-like"/>
    <property type="match status" value="1"/>
</dbReference>
<dbReference type="PANTHER" id="PTHR33594:SF1">
    <property type="entry name" value="HD_PDEASE DOMAIN-CONTAINING PROTEIN"/>
    <property type="match status" value="1"/>
</dbReference>
<dbReference type="EMBL" id="MK072071">
    <property type="protein sequence ID" value="AYV78160.1"/>
    <property type="molecule type" value="Genomic_DNA"/>
</dbReference>
<dbReference type="SUPFAM" id="SSF109604">
    <property type="entry name" value="HD-domain/PDEase-like"/>
    <property type="match status" value="1"/>
</dbReference>
<accession>A0A3G4ZTD9</accession>
<protein>
    <submittedName>
        <fullName evidence="1">Metal dependent phosphohydrolase</fullName>
    </submittedName>
</protein>